<name>A0AAD2YA59_STRAP</name>
<protein>
    <submittedName>
        <fullName evidence="1">Uncharacterized protein</fullName>
    </submittedName>
</protein>
<sequence>MFHIHQKGKIFTLLLYTLEFTLSQEIFEKSDHSMIIFSQTFY</sequence>
<evidence type="ECO:0000313" key="2">
    <source>
        <dbReference type="Proteomes" id="UP000006614"/>
    </source>
</evidence>
<evidence type="ECO:0000313" key="1">
    <source>
        <dbReference type="EMBL" id="EJP25549.1"/>
    </source>
</evidence>
<accession>A0AAD2YA59</accession>
<comment type="caution">
    <text evidence="1">The sequence shown here is derived from an EMBL/GenBank/DDBJ whole genome shotgun (WGS) entry which is preliminary data.</text>
</comment>
<dbReference type="Proteomes" id="UP000006614">
    <property type="component" value="Unassembled WGS sequence"/>
</dbReference>
<dbReference type="EMBL" id="ALJO01000009">
    <property type="protein sequence ID" value="EJP25549.1"/>
    <property type="molecule type" value="Genomic_DNA"/>
</dbReference>
<proteinExistence type="predicted"/>
<reference evidence="1 2" key="1">
    <citation type="submission" date="2012-07" db="EMBL/GenBank/DDBJ databases">
        <authorList>
            <person name="Durkin A.S."/>
            <person name="McCorrison J."/>
            <person name="Torralba M."/>
            <person name="Gillis M."/>
            <person name="Methe B."/>
            <person name="Sutton G."/>
            <person name="Nelson K.E."/>
        </authorList>
    </citation>
    <scope>NUCLEOTIDE SEQUENCE [LARGE SCALE GENOMIC DNA]</scope>
    <source>
        <strain evidence="1 2">SK1138</strain>
    </source>
</reference>
<organism evidence="1 2">
    <name type="scientific">Streptococcus anginosus SK1138</name>
    <dbReference type="NCBI Taxonomy" id="1161422"/>
    <lineage>
        <taxon>Bacteria</taxon>
        <taxon>Bacillati</taxon>
        <taxon>Bacillota</taxon>
        <taxon>Bacilli</taxon>
        <taxon>Lactobacillales</taxon>
        <taxon>Streptococcaceae</taxon>
        <taxon>Streptococcus</taxon>
        <taxon>Streptococcus anginosus group</taxon>
    </lineage>
</organism>
<dbReference type="AlphaFoldDB" id="A0AAD2YA59"/>
<gene>
    <name evidence="1" type="ORF">HMPREF1126_0049</name>
</gene>